<dbReference type="EMBL" id="JADYXP020000019">
    <property type="protein sequence ID" value="KAL0104760.1"/>
    <property type="molecule type" value="Genomic_DNA"/>
</dbReference>
<sequence>MVTPVTVAPACPFPSRSFSVKRPLWVSQRLFLCKKKKVPRCRLIFYRIYRKNLLIILKMHYDYFLLKYLLDSYARLTLASMTDGKLRRDKVLIDGTSPCFDTGLRNEVCLMHTRALTGQAYALKQEECARFTRGAAYAHSRARIESRCLLRANRALPPRDCPRSNRNGNRRATIDKFKTQNGTRWKKVENKSLPFKIARGYSARGYAFNRSLRFTC</sequence>
<organism evidence="1 2">
    <name type="scientific">Cardiocondyla obscurior</name>
    <dbReference type="NCBI Taxonomy" id="286306"/>
    <lineage>
        <taxon>Eukaryota</taxon>
        <taxon>Metazoa</taxon>
        <taxon>Ecdysozoa</taxon>
        <taxon>Arthropoda</taxon>
        <taxon>Hexapoda</taxon>
        <taxon>Insecta</taxon>
        <taxon>Pterygota</taxon>
        <taxon>Neoptera</taxon>
        <taxon>Endopterygota</taxon>
        <taxon>Hymenoptera</taxon>
        <taxon>Apocrita</taxon>
        <taxon>Aculeata</taxon>
        <taxon>Formicoidea</taxon>
        <taxon>Formicidae</taxon>
        <taxon>Myrmicinae</taxon>
        <taxon>Cardiocondyla</taxon>
    </lineage>
</organism>
<reference evidence="1 2" key="1">
    <citation type="submission" date="2023-03" db="EMBL/GenBank/DDBJ databases">
        <title>High recombination rates correlate with genetic variation in Cardiocondyla obscurior ants.</title>
        <authorList>
            <person name="Errbii M."/>
        </authorList>
    </citation>
    <scope>NUCLEOTIDE SEQUENCE [LARGE SCALE GENOMIC DNA]</scope>
    <source>
        <strain evidence="1">Alpha-2009</strain>
        <tissue evidence="1">Whole body</tissue>
    </source>
</reference>
<evidence type="ECO:0000313" key="1">
    <source>
        <dbReference type="EMBL" id="KAL0104760.1"/>
    </source>
</evidence>
<comment type="caution">
    <text evidence="1">The sequence shown here is derived from an EMBL/GenBank/DDBJ whole genome shotgun (WGS) entry which is preliminary data.</text>
</comment>
<dbReference type="Proteomes" id="UP001430953">
    <property type="component" value="Unassembled WGS sequence"/>
</dbReference>
<protein>
    <submittedName>
        <fullName evidence="1">Uncharacterized protein</fullName>
    </submittedName>
</protein>
<evidence type="ECO:0000313" key="2">
    <source>
        <dbReference type="Proteomes" id="UP001430953"/>
    </source>
</evidence>
<gene>
    <name evidence="1" type="ORF">PUN28_016411</name>
</gene>
<keyword evidence="2" id="KW-1185">Reference proteome</keyword>
<name>A0AAW2ERX1_9HYME</name>
<dbReference type="AlphaFoldDB" id="A0AAW2ERX1"/>
<accession>A0AAW2ERX1</accession>
<proteinExistence type="predicted"/>